<gene>
    <name evidence="2" type="ORF">FME68_05170</name>
</gene>
<protein>
    <submittedName>
        <fullName evidence="2">ABC transporter permease</fullName>
    </submittedName>
</protein>
<feature type="transmembrane region" description="Helical" evidence="1">
    <location>
        <begin position="154"/>
        <end position="177"/>
    </location>
</feature>
<sequence>MSAVKSQEGKQPSVAVKSIVAIVGIPVVIGLMLWAFLAPTFASGPAGVPVAISAPEPMLEGISQKIESAAGDEAPEIVVKHSEAEVRDAVLQREAVGGLVISPQGASAFTAAGNGAPYVTMIDGLAGQLEAQGMFVEKQELAPTTKEDPQASGITLLGLPLAFGGIISAVIATFAFRGKKWAKLGVLVGIALLGALVATWMLHSVYGTLGGSFAAEWMAIAAGILATSVVTAGLAGLMGAAGIGIGAVLTIFLANPLSGLATGPWLLPAGWSTLGQWMPIGATGHLVRSLSFFDGQGVRSAWWALGLWIVVGLALLACDRSGAKEGVAVEEKA</sequence>
<evidence type="ECO:0000313" key="2">
    <source>
        <dbReference type="EMBL" id="MTD91279.1"/>
    </source>
</evidence>
<dbReference type="AlphaFoldDB" id="A0A6I3KAB1"/>
<keyword evidence="1" id="KW-1133">Transmembrane helix</keyword>
<comment type="caution">
    <text evidence="2">The sequence shown here is derived from an EMBL/GenBank/DDBJ whole genome shotgun (WGS) entry which is preliminary data.</text>
</comment>
<evidence type="ECO:0000313" key="3">
    <source>
        <dbReference type="Proteomes" id="UP000432568"/>
    </source>
</evidence>
<name>A0A6I3KAB1_9CORY</name>
<proteinExistence type="predicted"/>
<feature type="transmembrane region" description="Helical" evidence="1">
    <location>
        <begin position="300"/>
        <end position="318"/>
    </location>
</feature>
<accession>A0A6I3KAB1</accession>
<dbReference type="EMBL" id="VIOG01000004">
    <property type="protein sequence ID" value="MTD91279.1"/>
    <property type="molecule type" value="Genomic_DNA"/>
</dbReference>
<feature type="transmembrane region" description="Helical" evidence="1">
    <location>
        <begin position="14"/>
        <end position="37"/>
    </location>
</feature>
<keyword evidence="1" id="KW-0472">Membrane</keyword>
<organism evidence="2 3">
    <name type="scientific">Corynebacterium aurimucosum</name>
    <dbReference type="NCBI Taxonomy" id="169292"/>
    <lineage>
        <taxon>Bacteria</taxon>
        <taxon>Bacillati</taxon>
        <taxon>Actinomycetota</taxon>
        <taxon>Actinomycetes</taxon>
        <taxon>Mycobacteriales</taxon>
        <taxon>Corynebacteriaceae</taxon>
        <taxon>Corynebacterium</taxon>
    </lineage>
</organism>
<feature type="transmembrane region" description="Helical" evidence="1">
    <location>
        <begin position="217"/>
        <end position="238"/>
    </location>
</feature>
<reference evidence="2 3" key="1">
    <citation type="submission" date="2019-07" db="EMBL/GenBank/DDBJ databases">
        <title>Draft genome of C. aurimucosum strain 332.</title>
        <authorList>
            <person name="Pacheco L.G.C."/>
            <person name="Aguiar E.R.G.R."/>
            <person name="Barberis C.M."/>
            <person name="Almuzara M.N."/>
            <person name="Traglia G.M."/>
            <person name="Santos C.S."/>
            <person name="Vay C.A."/>
            <person name="Rocha D.J.P.G."/>
        </authorList>
    </citation>
    <scope>NUCLEOTIDE SEQUENCE [LARGE SCALE GENOMIC DNA]</scope>
    <source>
        <strain evidence="2 3">332</strain>
    </source>
</reference>
<feature type="transmembrane region" description="Helical" evidence="1">
    <location>
        <begin position="245"/>
        <end position="267"/>
    </location>
</feature>
<feature type="transmembrane region" description="Helical" evidence="1">
    <location>
        <begin position="184"/>
        <end position="205"/>
    </location>
</feature>
<keyword evidence="1" id="KW-0812">Transmembrane</keyword>
<dbReference type="Proteomes" id="UP000432568">
    <property type="component" value="Unassembled WGS sequence"/>
</dbReference>
<evidence type="ECO:0000256" key="1">
    <source>
        <dbReference type="SAM" id="Phobius"/>
    </source>
</evidence>